<dbReference type="SUPFAM" id="SSF102114">
    <property type="entry name" value="Radical SAM enzymes"/>
    <property type="match status" value="1"/>
</dbReference>
<gene>
    <name evidence="1" type="ORF">S12H4_62920</name>
</gene>
<evidence type="ECO:0000313" key="1">
    <source>
        <dbReference type="EMBL" id="GAJ22528.1"/>
    </source>
</evidence>
<reference evidence="1" key="1">
    <citation type="journal article" date="2014" name="Front. Microbiol.">
        <title>High frequency of phylogenetically diverse reductive dehalogenase-homologous genes in deep subseafloor sedimentary metagenomes.</title>
        <authorList>
            <person name="Kawai M."/>
            <person name="Futagami T."/>
            <person name="Toyoda A."/>
            <person name="Takaki Y."/>
            <person name="Nishi S."/>
            <person name="Hori S."/>
            <person name="Arai W."/>
            <person name="Tsubouchi T."/>
            <person name="Morono Y."/>
            <person name="Uchiyama I."/>
            <person name="Ito T."/>
            <person name="Fujiyama A."/>
            <person name="Inagaki F."/>
            <person name="Takami H."/>
        </authorList>
    </citation>
    <scope>NUCLEOTIDE SEQUENCE</scope>
    <source>
        <strain evidence="1">Expedition CK06-06</strain>
    </source>
</reference>
<accession>X1UYF0</accession>
<feature type="non-terminal residue" evidence="1">
    <location>
        <position position="1"/>
    </location>
</feature>
<organism evidence="1">
    <name type="scientific">marine sediment metagenome</name>
    <dbReference type="NCBI Taxonomy" id="412755"/>
    <lineage>
        <taxon>unclassified sequences</taxon>
        <taxon>metagenomes</taxon>
        <taxon>ecological metagenomes</taxon>
    </lineage>
</organism>
<protein>
    <submittedName>
        <fullName evidence="1">Uncharacterized protein</fullName>
    </submittedName>
</protein>
<name>X1UYF0_9ZZZZ</name>
<dbReference type="AlphaFoldDB" id="X1UYF0"/>
<sequence length="62" mass="7074">IVDKQRVKAFCLLYESKFKIPFSINSRPDLIDSDTAKTLKKACCSRINIGIESGDEAFRKKH</sequence>
<dbReference type="EMBL" id="BARW01042472">
    <property type="protein sequence ID" value="GAJ22528.1"/>
    <property type="molecule type" value="Genomic_DNA"/>
</dbReference>
<feature type="non-terminal residue" evidence="1">
    <location>
        <position position="62"/>
    </location>
</feature>
<proteinExistence type="predicted"/>
<comment type="caution">
    <text evidence="1">The sequence shown here is derived from an EMBL/GenBank/DDBJ whole genome shotgun (WGS) entry which is preliminary data.</text>
</comment>
<dbReference type="InterPro" id="IPR058240">
    <property type="entry name" value="rSAM_sf"/>
</dbReference>